<feature type="non-terminal residue" evidence="3">
    <location>
        <position position="717"/>
    </location>
</feature>
<evidence type="ECO:0000256" key="1">
    <source>
        <dbReference type="ARBA" id="ARBA00006545"/>
    </source>
</evidence>
<name>A0A9D4RGP6_DREPO</name>
<dbReference type="GO" id="GO:0006623">
    <property type="term" value="P:protein targeting to vacuole"/>
    <property type="evidence" value="ECO:0007669"/>
    <property type="project" value="TreeGrafter"/>
</dbReference>
<reference evidence="3" key="1">
    <citation type="journal article" date="2019" name="bioRxiv">
        <title>The Genome of the Zebra Mussel, Dreissena polymorpha: A Resource for Invasive Species Research.</title>
        <authorList>
            <person name="McCartney M.A."/>
            <person name="Auch B."/>
            <person name="Kono T."/>
            <person name="Mallez S."/>
            <person name="Zhang Y."/>
            <person name="Obille A."/>
            <person name="Becker A."/>
            <person name="Abrahante J.E."/>
            <person name="Garbe J."/>
            <person name="Badalamenti J.P."/>
            <person name="Herman A."/>
            <person name="Mangelson H."/>
            <person name="Liachko I."/>
            <person name="Sullivan S."/>
            <person name="Sone E.D."/>
            <person name="Koren S."/>
            <person name="Silverstein K.A.T."/>
            <person name="Beckman K.B."/>
            <person name="Gohl D.M."/>
        </authorList>
    </citation>
    <scope>NUCLEOTIDE SEQUENCE</scope>
    <source>
        <strain evidence="3">Duluth1</strain>
        <tissue evidence="3">Whole animal</tissue>
    </source>
</reference>
<dbReference type="EMBL" id="JAIWYP010000002">
    <property type="protein sequence ID" value="KAH3865967.1"/>
    <property type="molecule type" value="Genomic_DNA"/>
</dbReference>
<reference evidence="3" key="2">
    <citation type="submission" date="2020-11" db="EMBL/GenBank/DDBJ databases">
        <authorList>
            <person name="McCartney M.A."/>
            <person name="Auch B."/>
            <person name="Kono T."/>
            <person name="Mallez S."/>
            <person name="Becker A."/>
            <person name="Gohl D.M."/>
            <person name="Silverstein K.A.T."/>
            <person name="Koren S."/>
            <person name="Bechman K.B."/>
            <person name="Herman A."/>
            <person name="Abrahante J.E."/>
            <person name="Garbe J."/>
        </authorList>
    </citation>
    <scope>NUCLEOTIDE SEQUENCE</scope>
    <source>
        <strain evidence="3">Duluth1</strain>
        <tissue evidence="3">Whole animal</tissue>
    </source>
</reference>
<evidence type="ECO:0000313" key="4">
    <source>
        <dbReference type="Proteomes" id="UP000828390"/>
    </source>
</evidence>
<dbReference type="Proteomes" id="UP000828390">
    <property type="component" value="Unassembled WGS sequence"/>
</dbReference>
<sequence length="717" mass="80232">MKQSGKACLCIGEGDWSDKFSLDVVGSSGTVQSKNRNRVWEVGVNIVLSSSGLSKVVTFTPYYMLVNTSPYDMICKELTTDSTWIQVPSKQCVALWPLQSGTKMKMQAAMKDSEVSTNPFVFNMTHTTLLKLNNQARYGGINVVCQETESAMVTTLTHYKDGMATVQIINHTDLCVIEFYQSSVKNVQKIAGGTAGLYTWEDAIGERKLVWSCGEKREMKNDLTQDGIGEFFYDPDIKVYWVSFLSGMQRVLLFTHDLALASVAQEAGELEITLSIQDIGLSLVNNFTQREVAYLGITSSGIIWEEKRKRFKALDMKTTAALEMAYQKWDTEKLAGRMQPERLTIDKMEINFMDMMMLKPNKRLIRRSFENGLWLQYKTSPHQVQFHAKINRVQIDNQVAGAVFPTILSPMPPPKSVAADSVPKPFTEVSMMLRKHEHSKVSQMKYFKVLVQEMQVKVDQGFLNNLQEMFSADQDVTSEQQKQLLDEDIEKTQQDLITTMNLSLASEQKMFYDHLHLSPIKVHLSFSLQGGCGDGKPTQISSNLINVFLQSVTDIQDVVFKLGYFQREHMFYNNKQLTGEMIGHYAGQAIKQWYVLVLGLDVLGNPFGLLRGMAEGMQDLFYEPYQGAIQGPEEFAEGMMLGVKSLFGHAVGGAAGSVSRITGIMGKGIAALTLDDEYQKKRREALNKRPANVGEGFARGGKGLVMGFTCGGKGLVM</sequence>
<organism evidence="3 4">
    <name type="scientific">Dreissena polymorpha</name>
    <name type="common">Zebra mussel</name>
    <name type="synonym">Mytilus polymorpha</name>
    <dbReference type="NCBI Taxonomy" id="45954"/>
    <lineage>
        <taxon>Eukaryota</taxon>
        <taxon>Metazoa</taxon>
        <taxon>Spiralia</taxon>
        <taxon>Lophotrochozoa</taxon>
        <taxon>Mollusca</taxon>
        <taxon>Bivalvia</taxon>
        <taxon>Autobranchia</taxon>
        <taxon>Heteroconchia</taxon>
        <taxon>Euheterodonta</taxon>
        <taxon>Imparidentia</taxon>
        <taxon>Neoheterodontei</taxon>
        <taxon>Myida</taxon>
        <taxon>Dreissenoidea</taxon>
        <taxon>Dreissenidae</taxon>
        <taxon>Dreissena</taxon>
    </lineage>
</organism>
<keyword evidence="4" id="KW-1185">Reference proteome</keyword>
<comment type="caution">
    <text evidence="3">The sequence shown here is derived from an EMBL/GenBank/DDBJ whole genome shotgun (WGS) entry which is preliminary data.</text>
</comment>
<dbReference type="Pfam" id="PF25036">
    <property type="entry name" value="VPS13_VAB"/>
    <property type="match status" value="1"/>
</dbReference>
<accession>A0A9D4RGP6</accession>
<evidence type="ECO:0000259" key="2">
    <source>
        <dbReference type="Pfam" id="PF25036"/>
    </source>
</evidence>
<comment type="similarity">
    <text evidence="1">Belongs to the VPS13 family.</text>
</comment>
<dbReference type="AlphaFoldDB" id="A0A9D4RGP6"/>
<dbReference type="PANTHER" id="PTHR16166">
    <property type="entry name" value="VACUOLAR PROTEIN SORTING-ASSOCIATED PROTEIN VPS13"/>
    <property type="match status" value="1"/>
</dbReference>
<dbReference type="PANTHER" id="PTHR16166:SF93">
    <property type="entry name" value="INTERMEMBRANE LIPID TRANSFER PROTEIN VPS13"/>
    <property type="match status" value="1"/>
</dbReference>
<proteinExistence type="inferred from homology"/>
<dbReference type="InterPro" id="IPR026847">
    <property type="entry name" value="VPS13"/>
</dbReference>
<evidence type="ECO:0000313" key="3">
    <source>
        <dbReference type="EMBL" id="KAH3865967.1"/>
    </source>
</evidence>
<dbReference type="GO" id="GO:0045053">
    <property type="term" value="P:protein retention in Golgi apparatus"/>
    <property type="evidence" value="ECO:0007669"/>
    <property type="project" value="TreeGrafter"/>
</dbReference>
<gene>
    <name evidence="3" type="ORF">DPMN_029015</name>
</gene>
<protein>
    <recommendedName>
        <fullName evidence="2">Vacuolar protein sorting-associated protein 13 VPS13 adaptor binding domain-containing protein</fullName>
    </recommendedName>
</protein>
<feature type="domain" description="Vacuolar protein sorting-associated protein 13 VPS13 adaptor binding" evidence="2">
    <location>
        <begin position="3"/>
        <end position="135"/>
    </location>
</feature>
<dbReference type="InterPro" id="IPR009543">
    <property type="entry name" value="VPS13_VAB"/>
</dbReference>